<dbReference type="PANTHER" id="PTHR21240">
    <property type="entry name" value="2-AMINO-3-CARBOXYLMUCONATE-6-SEMIALDEHYDE DECARBOXYLASE"/>
    <property type="match status" value="1"/>
</dbReference>
<dbReference type="EMBL" id="BAAAYN010000003">
    <property type="protein sequence ID" value="GAA3382592.1"/>
    <property type="molecule type" value="Genomic_DNA"/>
</dbReference>
<keyword evidence="4" id="KW-1185">Reference proteome</keyword>
<dbReference type="RefSeq" id="WP_345726295.1">
    <property type="nucleotide sequence ID" value="NZ_BAAAYN010000003.1"/>
</dbReference>
<reference evidence="4" key="1">
    <citation type="journal article" date="2019" name="Int. J. Syst. Evol. Microbiol.">
        <title>The Global Catalogue of Microorganisms (GCM) 10K type strain sequencing project: providing services to taxonomists for standard genome sequencing and annotation.</title>
        <authorList>
            <consortium name="The Broad Institute Genomics Platform"/>
            <consortium name="The Broad Institute Genome Sequencing Center for Infectious Disease"/>
            <person name="Wu L."/>
            <person name="Ma J."/>
        </authorList>
    </citation>
    <scope>NUCLEOTIDE SEQUENCE [LARGE SCALE GENOMIC DNA]</scope>
    <source>
        <strain evidence="4">JCM 9458</strain>
    </source>
</reference>
<gene>
    <name evidence="3" type="ORF">GCM10020369_05070</name>
</gene>
<accession>A0ABP6SQ28</accession>
<dbReference type="PANTHER" id="PTHR21240:SF19">
    <property type="entry name" value="CATALYTIC_ HYDROLASE"/>
    <property type="match status" value="1"/>
</dbReference>
<proteinExistence type="predicted"/>
<evidence type="ECO:0000256" key="1">
    <source>
        <dbReference type="ARBA" id="ARBA00023239"/>
    </source>
</evidence>
<dbReference type="Pfam" id="PF04909">
    <property type="entry name" value="Amidohydro_2"/>
    <property type="match status" value="1"/>
</dbReference>
<evidence type="ECO:0000313" key="3">
    <source>
        <dbReference type="EMBL" id="GAA3382592.1"/>
    </source>
</evidence>
<evidence type="ECO:0000313" key="4">
    <source>
        <dbReference type="Proteomes" id="UP001501676"/>
    </source>
</evidence>
<dbReference type="InterPro" id="IPR032466">
    <property type="entry name" value="Metal_Hydrolase"/>
</dbReference>
<keyword evidence="1" id="KW-0456">Lyase</keyword>
<protein>
    <submittedName>
        <fullName evidence="3">Amidohydrolase family protein</fullName>
    </submittedName>
</protein>
<comment type="caution">
    <text evidence="3">The sequence shown here is derived from an EMBL/GenBank/DDBJ whole genome shotgun (WGS) entry which is preliminary data.</text>
</comment>
<name>A0ABP6SQ28_9ACTN</name>
<feature type="domain" description="Amidohydrolase-related" evidence="2">
    <location>
        <begin position="51"/>
        <end position="286"/>
    </location>
</feature>
<dbReference type="InterPro" id="IPR032465">
    <property type="entry name" value="ACMSD"/>
</dbReference>
<dbReference type="Gene3D" id="3.20.20.140">
    <property type="entry name" value="Metal-dependent hydrolases"/>
    <property type="match status" value="1"/>
</dbReference>
<dbReference type="Proteomes" id="UP001501676">
    <property type="component" value="Unassembled WGS sequence"/>
</dbReference>
<dbReference type="SUPFAM" id="SSF51556">
    <property type="entry name" value="Metallo-dependent hydrolases"/>
    <property type="match status" value="1"/>
</dbReference>
<dbReference type="InterPro" id="IPR006680">
    <property type="entry name" value="Amidohydro-rel"/>
</dbReference>
<evidence type="ECO:0000259" key="2">
    <source>
        <dbReference type="Pfam" id="PF04909"/>
    </source>
</evidence>
<sequence length="286" mass="32238">MAFPAGAPVIDTMIGFPHEGFAQYDFIRKQTKDADSKERMEFPAEYMFKNVPKDLPTSDPVAVTLHEMDRFNIEKGLVGVGDDTSRLALKKHPDRFVPSGSIDDPNDVVGSVRAIKREYEEFGIRATSVFPSGTFPQVPIDDPKMYPIYATCVELGIPIFVCAGVPGPRLKFAPQEVSRIDTVMFDFPELVFVTRHGCEPWEQLAVKLMLKWPNLYYSTSAFAPKYYPKAVVDFANTRGADKVLYAGYFPMGLSLERIFRDMPLVPFKDEVWPKFLYGNAARLLGL</sequence>
<organism evidence="3 4">
    <name type="scientific">Cryptosporangium minutisporangium</name>
    <dbReference type="NCBI Taxonomy" id="113569"/>
    <lineage>
        <taxon>Bacteria</taxon>
        <taxon>Bacillati</taxon>
        <taxon>Actinomycetota</taxon>
        <taxon>Actinomycetes</taxon>
        <taxon>Cryptosporangiales</taxon>
        <taxon>Cryptosporangiaceae</taxon>
        <taxon>Cryptosporangium</taxon>
    </lineage>
</organism>